<name>A0A1A7WRV9_9TELE</name>
<protein>
    <submittedName>
        <fullName evidence="1">Uncharacterized protein</fullName>
    </submittedName>
</protein>
<accession>A0A1A7WRV9</accession>
<proteinExistence type="predicted"/>
<dbReference type="AlphaFoldDB" id="A0A1A7WRV9"/>
<sequence>MGKYKFNCNCMANPTFATWLAPLPGNSYKARCTLCKKLFILSSMGVKAVESYMHSEKHKATAKTHEQTPAISQFCSVSPVSPTSESPNPAATVASATDLGDFWVHCNSSGKATVVPAQRSKAPILRC</sequence>
<organism evidence="1">
    <name type="scientific">Iconisemion striatum</name>
    <dbReference type="NCBI Taxonomy" id="60296"/>
    <lineage>
        <taxon>Eukaryota</taxon>
        <taxon>Metazoa</taxon>
        <taxon>Chordata</taxon>
        <taxon>Craniata</taxon>
        <taxon>Vertebrata</taxon>
        <taxon>Euteleostomi</taxon>
        <taxon>Actinopterygii</taxon>
        <taxon>Neopterygii</taxon>
        <taxon>Teleostei</taxon>
        <taxon>Neoteleostei</taxon>
        <taxon>Acanthomorphata</taxon>
        <taxon>Ovalentaria</taxon>
        <taxon>Atherinomorphae</taxon>
        <taxon>Cyprinodontiformes</taxon>
        <taxon>Nothobranchiidae</taxon>
        <taxon>Iconisemion</taxon>
    </lineage>
</organism>
<dbReference type="EMBL" id="HADW01007050">
    <property type="protein sequence ID" value="SBP08450.1"/>
    <property type="molecule type" value="Transcribed_RNA"/>
</dbReference>
<gene>
    <name evidence="1" type="primary">Nfu_g_1_025761</name>
</gene>
<evidence type="ECO:0000313" key="1">
    <source>
        <dbReference type="EMBL" id="SBP08450.1"/>
    </source>
</evidence>
<reference evidence="1" key="2">
    <citation type="submission" date="2016-06" db="EMBL/GenBank/DDBJ databases">
        <title>The genome of a short-lived fish provides insights into sex chromosome evolution and the genetic control of aging.</title>
        <authorList>
            <person name="Reichwald K."/>
            <person name="Felder M."/>
            <person name="Petzold A."/>
            <person name="Koch P."/>
            <person name="Groth M."/>
            <person name="Platzer M."/>
        </authorList>
    </citation>
    <scope>NUCLEOTIDE SEQUENCE</scope>
    <source>
        <tissue evidence="1">Brain</tissue>
    </source>
</reference>
<reference evidence="1" key="1">
    <citation type="submission" date="2016-05" db="EMBL/GenBank/DDBJ databases">
        <authorList>
            <person name="Lavstsen T."/>
            <person name="Jespersen J.S."/>
        </authorList>
    </citation>
    <scope>NUCLEOTIDE SEQUENCE</scope>
    <source>
        <tissue evidence="1">Brain</tissue>
    </source>
</reference>